<dbReference type="InterPro" id="IPR036890">
    <property type="entry name" value="HATPase_C_sf"/>
</dbReference>
<gene>
    <name evidence="6" type="ORF">A4H97_16580</name>
</gene>
<evidence type="ECO:0008006" key="8">
    <source>
        <dbReference type="Google" id="ProtNLM"/>
    </source>
</evidence>
<evidence type="ECO:0000259" key="4">
    <source>
        <dbReference type="PROSITE" id="PS50109"/>
    </source>
</evidence>
<dbReference type="Gene3D" id="1.20.5.1930">
    <property type="match status" value="1"/>
</dbReference>
<dbReference type="SMART" id="SM00091">
    <property type="entry name" value="PAS"/>
    <property type="match status" value="4"/>
</dbReference>
<organism evidence="6 7">
    <name type="scientific">Niastella yeongjuensis</name>
    <dbReference type="NCBI Taxonomy" id="354355"/>
    <lineage>
        <taxon>Bacteria</taxon>
        <taxon>Pseudomonadati</taxon>
        <taxon>Bacteroidota</taxon>
        <taxon>Chitinophagia</taxon>
        <taxon>Chitinophagales</taxon>
        <taxon>Chitinophagaceae</taxon>
        <taxon>Niastella</taxon>
    </lineage>
</organism>
<dbReference type="Gene3D" id="3.30.450.20">
    <property type="entry name" value="PAS domain"/>
    <property type="match status" value="3"/>
</dbReference>
<dbReference type="GO" id="GO:0000155">
    <property type="term" value="F:phosphorelay sensor kinase activity"/>
    <property type="evidence" value="ECO:0007669"/>
    <property type="project" value="InterPro"/>
</dbReference>
<keyword evidence="2" id="KW-0418">Kinase</keyword>
<dbReference type="NCBIfam" id="TIGR00229">
    <property type="entry name" value="sensory_box"/>
    <property type="match status" value="1"/>
</dbReference>
<dbReference type="Gene3D" id="3.30.565.10">
    <property type="entry name" value="Histidine kinase-like ATPase, C-terminal domain"/>
    <property type="match status" value="1"/>
</dbReference>
<evidence type="ECO:0000259" key="5">
    <source>
        <dbReference type="PROSITE" id="PS50112"/>
    </source>
</evidence>
<proteinExistence type="predicted"/>
<dbReference type="Pfam" id="PF07730">
    <property type="entry name" value="HisKA_3"/>
    <property type="match status" value="1"/>
</dbReference>
<accession>A0A1V9E140</accession>
<dbReference type="InterPro" id="IPR005467">
    <property type="entry name" value="His_kinase_dom"/>
</dbReference>
<dbReference type="InterPro" id="IPR001610">
    <property type="entry name" value="PAC"/>
</dbReference>
<keyword evidence="3" id="KW-0902">Two-component regulatory system</keyword>
<dbReference type="Pfam" id="PF13426">
    <property type="entry name" value="PAS_9"/>
    <property type="match status" value="2"/>
</dbReference>
<evidence type="ECO:0000313" key="6">
    <source>
        <dbReference type="EMBL" id="OQP39836.1"/>
    </source>
</evidence>
<dbReference type="EMBL" id="LVXG01000078">
    <property type="protein sequence ID" value="OQP39836.1"/>
    <property type="molecule type" value="Genomic_DNA"/>
</dbReference>
<protein>
    <recommendedName>
        <fullName evidence="8">PAS domain-containing protein</fullName>
    </recommendedName>
</protein>
<evidence type="ECO:0000256" key="1">
    <source>
        <dbReference type="ARBA" id="ARBA00022679"/>
    </source>
</evidence>
<sequence>MTEEDKVTIADTCEDYYFAIINEDGVIQYANEQLVQCLYIEKSTPSKNLFYNFLSPVGVELLKDALQKAGFAANPSYLKMNLLNSMVHKANWRVARLKSIENKPELFICLGYKTNIEKPTHTPTPGILILDSNGHVLDANEKAADFLNTKPESLLNNPQLAGFCSSFKIFTDPISFESSPLMKTLLAGKPYEQVIEMRADSPDSKWLQFSFYPLFDDNATAPFSFVALINELPWHKEPYACEKELFRKEFLNLTSAMTWLIDDKERLVFANPSFLRFLSLNENVLNQNAIDVIPPFFTAIFEKAHRNVLATGTAHKKIYKHPLADGTTSYFLVNIFPVPHKTKRMLGGEAMDITFGYNVHEEIARANERLIRLTQVTTDAIWEWDLKSNQVFRSKPLIELLGSPDKEIIANNWWYNRIHPDDKERVELNVANLLHSKVSSWQWEYRLKQLNGAYRTVRDRGIVVFEHEKPVKLIGSLLDLTEIKELENLLLQEKLKHQKEIAKSIIDTQEKERTRIGQELHDNINQLLLVAKLYMGLLKPAEAANREIAGKVVESLDMAIADIQTISREMVLPKLKEKTLADSINELVKDVKKTCPFKIKFQCHKQWTDDISEGKKIALYRIVQEQLKNTIQYSKASHVIVQLVSNNNAVELIIQDDGVGFCPLKKTKGIGLRNIYDRTNLYNGAVDLQSSPGCGCRLKVTIPKC</sequence>
<evidence type="ECO:0000256" key="3">
    <source>
        <dbReference type="ARBA" id="ARBA00023012"/>
    </source>
</evidence>
<dbReference type="InterPro" id="IPR035965">
    <property type="entry name" value="PAS-like_dom_sf"/>
</dbReference>
<dbReference type="InterPro" id="IPR011712">
    <property type="entry name" value="Sig_transdc_His_kin_sub3_dim/P"/>
</dbReference>
<reference evidence="7" key="1">
    <citation type="submission" date="2016-04" db="EMBL/GenBank/DDBJ databases">
        <authorList>
            <person name="Chen L."/>
            <person name="Zhuang W."/>
            <person name="Wang G."/>
        </authorList>
    </citation>
    <scope>NUCLEOTIDE SEQUENCE [LARGE SCALE GENOMIC DNA]</scope>
    <source>
        <strain evidence="7">17621</strain>
    </source>
</reference>
<dbReference type="SUPFAM" id="SSF55874">
    <property type="entry name" value="ATPase domain of HSP90 chaperone/DNA topoisomerase II/histidine kinase"/>
    <property type="match status" value="1"/>
</dbReference>
<dbReference type="GO" id="GO:0046983">
    <property type="term" value="F:protein dimerization activity"/>
    <property type="evidence" value="ECO:0007669"/>
    <property type="project" value="InterPro"/>
</dbReference>
<dbReference type="Proteomes" id="UP000192610">
    <property type="component" value="Unassembled WGS sequence"/>
</dbReference>
<dbReference type="InterPro" id="IPR000014">
    <property type="entry name" value="PAS"/>
</dbReference>
<dbReference type="PANTHER" id="PTHR24421:SF59">
    <property type="entry name" value="OXYGEN SENSOR HISTIDINE KINASE NREB"/>
    <property type="match status" value="1"/>
</dbReference>
<dbReference type="PROSITE" id="PS50109">
    <property type="entry name" value="HIS_KIN"/>
    <property type="match status" value="1"/>
</dbReference>
<keyword evidence="7" id="KW-1185">Reference proteome</keyword>
<dbReference type="GO" id="GO:0016020">
    <property type="term" value="C:membrane"/>
    <property type="evidence" value="ECO:0007669"/>
    <property type="project" value="InterPro"/>
</dbReference>
<dbReference type="OrthoDB" id="9124519at2"/>
<dbReference type="SUPFAM" id="SSF55785">
    <property type="entry name" value="PYP-like sensor domain (PAS domain)"/>
    <property type="match status" value="3"/>
</dbReference>
<feature type="domain" description="PAS" evidence="5">
    <location>
        <begin position="366"/>
        <end position="437"/>
    </location>
</feature>
<evidence type="ECO:0000313" key="7">
    <source>
        <dbReference type="Proteomes" id="UP000192610"/>
    </source>
</evidence>
<comment type="caution">
    <text evidence="6">The sequence shown here is derived from an EMBL/GenBank/DDBJ whole genome shotgun (WGS) entry which is preliminary data.</text>
</comment>
<dbReference type="PROSITE" id="PS50112">
    <property type="entry name" value="PAS"/>
    <property type="match status" value="1"/>
</dbReference>
<feature type="domain" description="Histidine kinase" evidence="4">
    <location>
        <begin position="515"/>
        <end position="705"/>
    </location>
</feature>
<dbReference type="CDD" id="cd16917">
    <property type="entry name" value="HATPase_UhpB-NarQ-NarX-like"/>
    <property type="match status" value="1"/>
</dbReference>
<keyword evidence="1" id="KW-0808">Transferase</keyword>
<dbReference type="SMART" id="SM00086">
    <property type="entry name" value="PAC"/>
    <property type="match status" value="1"/>
</dbReference>
<evidence type="ECO:0000256" key="2">
    <source>
        <dbReference type="ARBA" id="ARBA00022777"/>
    </source>
</evidence>
<dbReference type="Pfam" id="PF08447">
    <property type="entry name" value="PAS_3"/>
    <property type="match status" value="1"/>
</dbReference>
<dbReference type="STRING" id="354355.SAMN05660816_02062"/>
<dbReference type="InterPro" id="IPR003594">
    <property type="entry name" value="HATPase_dom"/>
</dbReference>
<dbReference type="AlphaFoldDB" id="A0A1V9E140"/>
<dbReference type="Pfam" id="PF02518">
    <property type="entry name" value="HATPase_c"/>
    <property type="match status" value="1"/>
</dbReference>
<dbReference type="CDD" id="cd00130">
    <property type="entry name" value="PAS"/>
    <property type="match status" value="3"/>
</dbReference>
<dbReference type="InterPro" id="IPR050482">
    <property type="entry name" value="Sensor_HK_TwoCompSys"/>
</dbReference>
<dbReference type="InterPro" id="IPR013655">
    <property type="entry name" value="PAS_fold_3"/>
</dbReference>
<dbReference type="PANTHER" id="PTHR24421">
    <property type="entry name" value="NITRATE/NITRITE SENSOR PROTEIN NARX-RELATED"/>
    <property type="match status" value="1"/>
</dbReference>
<name>A0A1V9E140_9BACT</name>
<dbReference type="RefSeq" id="WP_081204340.1">
    <property type="nucleotide sequence ID" value="NZ_FOCZ01000003.1"/>
</dbReference>